<evidence type="ECO:0008006" key="4">
    <source>
        <dbReference type="Google" id="ProtNLM"/>
    </source>
</evidence>
<accession>A0ABS8BB85</accession>
<dbReference type="EMBL" id="JAJAUY010000094">
    <property type="protein sequence ID" value="MCB5181892.1"/>
    <property type="molecule type" value="Genomic_DNA"/>
</dbReference>
<evidence type="ECO:0000313" key="3">
    <source>
        <dbReference type="Proteomes" id="UP001199054"/>
    </source>
</evidence>
<organism evidence="2 3">
    <name type="scientific">Streptomyces antimicrobicus</name>
    <dbReference type="NCBI Taxonomy" id="2883108"/>
    <lineage>
        <taxon>Bacteria</taxon>
        <taxon>Bacillati</taxon>
        <taxon>Actinomycetota</taxon>
        <taxon>Actinomycetes</taxon>
        <taxon>Kitasatosporales</taxon>
        <taxon>Streptomycetaceae</taxon>
        <taxon>Streptomyces</taxon>
    </lineage>
</organism>
<proteinExistence type="predicted"/>
<reference evidence="2 3" key="1">
    <citation type="submission" date="2021-10" db="EMBL/GenBank/DDBJ databases">
        <title>Streptomyces sp. strain SMC 277, a novel streptomycete isolated from soil.</title>
        <authorList>
            <person name="Chanama M."/>
        </authorList>
    </citation>
    <scope>NUCLEOTIDE SEQUENCE [LARGE SCALE GENOMIC DNA]</scope>
    <source>
        <strain evidence="2 3">SMC 277</strain>
    </source>
</reference>
<protein>
    <recommendedName>
        <fullName evidence="4">Plasmid replication protein RepL domain-containing protein</fullName>
    </recommendedName>
</protein>
<keyword evidence="3" id="KW-1185">Reference proteome</keyword>
<evidence type="ECO:0000256" key="1">
    <source>
        <dbReference type="SAM" id="MobiDB-lite"/>
    </source>
</evidence>
<sequence length="190" mass="21685">MEEGSVAQPLRRRAEAPVKASRLAPVPPPMDAVNGMESARDLLTRLERLAKKGGTFTQDPEKRPYVFYGGQHLSVSQVIEDNLWKFEFNSMARNILDHMKAVHDDQGLVEVTQCELAVKYGVSQSKVSRGIGELSRHNFTWKEQRGVYRLNPLYAYRWGSVKQRRLVKALETVLLEHEIVIPTVRNEATR</sequence>
<gene>
    <name evidence="2" type="ORF">LG632_21225</name>
</gene>
<comment type="caution">
    <text evidence="2">The sequence shown here is derived from an EMBL/GenBank/DDBJ whole genome shotgun (WGS) entry which is preliminary data.</text>
</comment>
<feature type="region of interest" description="Disordered" evidence="1">
    <location>
        <begin position="1"/>
        <end position="33"/>
    </location>
</feature>
<evidence type="ECO:0000313" key="2">
    <source>
        <dbReference type="EMBL" id="MCB5181892.1"/>
    </source>
</evidence>
<dbReference type="RefSeq" id="WP_226728994.1">
    <property type="nucleotide sequence ID" value="NZ_JAJAUY010000094.1"/>
</dbReference>
<name>A0ABS8BB85_9ACTN</name>
<dbReference type="Proteomes" id="UP001199054">
    <property type="component" value="Unassembled WGS sequence"/>
</dbReference>